<gene>
    <name evidence="6" type="ORF">A3SI_05117</name>
</gene>
<dbReference type="Gene3D" id="3.90.1580.10">
    <property type="entry name" value="paralog of FGE (formylglycine-generating enzyme)"/>
    <property type="match status" value="2"/>
</dbReference>
<dbReference type="InterPro" id="IPR017806">
    <property type="entry name" value="EgtB"/>
</dbReference>
<proteinExistence type="predicted"/>
<dbReference type="Pfam" id="PF03781">
    <property type="entry name" value="FGE-sulfatase"/>
    <property type="match status" value="1"/>
</dbReference>
<evidence type="ECO:0000313" key="6">
    <source>
        <dbReference type="EMBL" id="EIM78014.1"/>
    </source>
</evidence>
<evidence type="ECO:0000256" key="1">
    <source>
        <dbReference type="ARBA" id="ARBA00023002"/>
    </source>
</evidence>
<evidence type="ECO:0000259" key="4">
    <source>
        <dbReference type="Pfam" id="PF03781"/>
    </source>
</evidence>
<dbReference type="InterPro" id="IPR005532">
    <property type="entry name" value="SUMF_dom"/>
</dbReference>
<dbReference type="PANTHER" id="PTHR23150:SF36">
    <property type="entry name" value="HERCYNINE OXYGENASE"/>
    <property type="match status" value="1"/>
</dbReference>
<dbReference type="NCBIfam" id="TIGR03440">
    <property type="entry name" value="egtB_TIGR03440"/>
    <property type="match status" value="1"/>
</dbReference>
<evidence type="ECO:0008006" key="8">
    <source>
        <dbReference type="Google" id="ProtNLM"/>
    </source>
</evidence>
<dbReference type="GO" id="GO:0052699">
    <property type="term" value="P:ergothioneine biosynthetic process"/>
    <property type="evidence" value="ECO:0007669"/>
    <property type="project" value="InterPro"/>
</dbReference>
<dbReference type="EMBL" id="AJYA01000010">
    <property type="protein sequence ID" value="EIM78014.1"/>
    <property type="molecule type" value="Genomic_DNA"/>
</dbReference>
<dbReference type="SUPFAM" id="SSF56436">
    <property type="entry name" value="C-type lectin-like"/>
    <property type="match status" value="1"/>
</dbReference>
<comment type="pathway">
    <text evidence="3">Amino-acid biosynthesis; ergothioneine biosynthesis.</text>
</comment>
<name>I5C862_9BACT</name>
<dbReference type="PANTHER" id="PTHR23150">
    <property type="entry name" value="SULFATASE MODIFYING FACTOR 1, 2"/>
    <property type="match status" value="1"/>
</dbReference>
<feature type="domain" description="DinB-like" evidence="5">
    <location>
        <begin position="10"/>
        <end position="142"/>
    </location>
</feature>
<dbReference type="PATRIC" id="fig|1189621.3.peg.1068"/>
<keyword evidence="1" id="KW-0560">Oxidoreductase</keyword>
<reference evidence="6 7" key="1">
    <citation type="submission" date="2012-05" db="EMBL/GenBank/DDBJ databases">
        <title>Genome sequence of Nitritalea halalkaliphila LW7.</title>
        <authorList>
            <person name="Jangir P.K."/>
            <person name="Singh A."/>
            <person name="Shivaji S."/>
            <person name="Sharma R."/>
        </authorList>
    </citation>
    <scope>NUCLEOTIDE SEQUENCE [LARGE SCALE GENOMIC DNA]</scope>
    <source>
        <strain evidence="6 7">LW7</strain>
    </source>
</reference>
<dbReference type="OrthoDB" id="9768004at2"/>
<comment type="caution">
    <text evidence="6">The sequence shown here is derived from an EMBL/GenBank/DDBJ whole genome shotgun (WGS) entry which is preliminary data.</text>
</comment>
<sequence>MRQKYLHKHFLRTRVRTEAICAPLEREDYVPQPLLDVSPPKWHLGHTTWFFETFLLSVYDKHYPAFNPEYAFLFNSYYNHEGERVPRDKRGFLSRPTVPEVFAYRKAITAAVDLLLKQKDLPEQLLDTLEIGIQHEEQHQELLVYDIQYILGSQPTKPAYGTGFSFQALPEPEWIAIPEGRYTVGYQGQGFCFDNEKRAHDVYLLDFEIASEVVRNRDYIEFIEEGGYENFRYWLAEGWDLAKAEHWKAPLYWEKRNGDWYSYQLSGFQKIHPDEPLRHISFFEAQAFASWKGCRLPTEFEWEAAAAQLQKGQVWEWTNSAYLPYPGFSIAPGALGEYNGKFMSNQHVLRGSSIATAAGHSRRSYRNFFPTGSRWLFSGLRLTR</sequence>
<evidence type="ECO:0000259" key="5">
    <source>
        <dbReference type="Pfam" id="PF12867"/>
    </source>
</evidence>
<dbReference type="RefSeq" id="WP_009053781.1">
    <property type="nucleotide sequence ID" value="NZ_AJYA01000010.1"/>
</dbReference>
<dbReference type="InterPro" id="IPR042095">
    <property type="entry name" value="SUMF_sf"/>
</dbReference>
<dbReference type="AlphaFoldDB" id="I5C862"/>
<accession>I5C862</accession>
<evidence type="ECO:0000256" key="3">
    <source>
        <dbReference type="ARBA" id="ARBA00037882"/>
    </source>
</evidence>
<feature type="domain" description="Sulfatase-modifying factor enzyme-like" evidence="4">
    <location>
        <begin position="171"/>
        <end position="308"/>
    </location>
</feature>
<evidence type="ECO:0000256" key="2">
    <source>
        <dbReference type="ARBA" id="ARBA00023004"/>
    </source>
</evidence>
<protein>
    <recommendedName>
        <fullName evidence="8">Ergothioneine biosynthesis protein EgtB</fullName>
    </recommendedName>
</protein>
<dbReference type="Pfam" id="PF12867">
    <property type="entry name" value="DinB_2"/>
    <property type="match status" value="1"/>
</dbReference>
<dbReference type="Proteomes" id="UP000005551">
    <property type="component" value="Unassembled WGS sequence"/>
</dbReference>
<keyword evidence="7" id="KW-1185">Reference proteome</keyword>
<dbReference type="InterPro" id="IPR024775">
    <property type="entry name" value="DinB-like"/>
</dbReference>
<dbReference type="InterPro" id="IPR016187">
    <property type="entry name" value="CTDL_fold"/>
</dbReference>
<evidence type="ECO:0000313" key="7">
    <source>
        <dbReference type="Proteomes" id="UP000005551"/>
    </source>
</evidence>
<organism evidence="6 7">
    <name type="scientific">Nitritalea halalkaliphila LW7</name>
    <dbReference type="NCBI Taxonomy" id="1189621"/>
    <lineage>
        <taxon>Bacteria</taxon>
        <taxon>Pseudomonadati</taxon>
        <taxon>Bacteroidota</taxon>
        <taxon>Cytophagia</taxon>
        <taxon>Cytophagales</taxon>
        <taxon>Cyclobacteriaceae</taxon>
        <taxon>Nitritalea</taxon>
    </lineage>
</organism>
<keyword evidence="2" id="KW-0408">Iron</keyword>
<dbReference type="InterPro" id="IPR051043">
    <property type="entry name" value="Sulfatase_Mod_Factor_Kinase"/>
</dbReference>